<comment type="caution">
    <text evidence="7">The sequence shown here is derived from an EMBL/GenBank/DDBJ whole genome shotgun (WGS) entry which is preliminary data.</text>
</comment>
<dbReference type="RefSeq" id="WP_119664613.1">
    <property type="nucleotide sequence ID" value="NZ_CP083647.1"/>
</dbReference>
<dbReference type="GO" id="GO:0006508">
    <property type="term" value="P:proteolysis"/>
    <property type="evidence" value="ECO:0007669"/>
    <property type="project" value="UniProtKB-KW"/>
</dbReference>
<feature type="chain" id="PRO_5019536913" evidence="5">
    <location>
        <begin position="36"/>
        <end position="204"/>
    </location>
</feature>
<evidence type="ECO:0000259" key="6">
    <source>
        <dbReference type="PROSITE" id="PS51935"/>
    </source>
</evidence>
<dbReference type="OrthoDB" id="5177647at2"/>
<dbReference type="InterPro" id="IPR000064">
    <property type="entry name" value="NLP_P60_dom"/>
</dbReference>
<evidence type="ECO:0000256" key="3">
    <source>
        <dbReference type="ARBA" id="ARBA00022801"/>
    </source>
</evidence>
<dbReference type="EMBL" id="QXJK01000004">
    <property type="protein sequence ID" value="RIX35245.1"/>
    <property type="molecule type" value="Genomic_DNA"/>
</dbReference>
<reference evidence="7 8" key="1">
    <citation type="submission" date="2018-09" db="EMBL/GenBank/DDBJ databases">
        <title>Optimization and identification of Corynebacterium falsenii FN1-14 from fish paste.</title>
        <authorList>
            <person name="Daroonpunt R."/>
            <person name="Tanasupawat S."/>
        </authorList>
    </citation>
    <scope>NUCLEOTIDE SEQUENCE [LARGE SCALE GENOMIC DNA]</scope>
    <source>
        <strain evidence="7 8">FN1-14</strain>
    </source>
</reference>
<dbReference type="SUPFAM" id="SSF54001">
    <property type="entry name" value="Cysteine proteinases"/>
    <property type="match status" value="1"/>
</dbReference>
<keyword evidence="2" id="KW-0645">Protease</keyword>
<dbReference type="GO" id="GO:0008234">
    <property type="term" value="F:cysteine-type peptidase activity"/>
    <property type="evidence" value="ECO:0007669"/>
    <property type="project" value="UniProtKB-KW"/>
</dbReference>
<keyword evidence="4" id="KW-0788">Thiol protease</keyword>
<proteinExistence type="inferred from homology"/>
<evidence type="ECO:0000256" key="4">
    <source>
        <dbReference type="ARBA" id="ARBA00022807"/>
    </source>
</evidence>
<evidence type="ECO:0000256" key="5">
    <source>
        <dbReference type="SAM" id="SignalP"/>
    </source>
</evidence>
<dbReference type="PROSITE" id="PS51935">
    <property type="entry name" value="NLPC_P60"/>
    <property type="match status" value="1"/>
</dbReference>
<feature type="signal peptide" evidence="5">
    <location>
        <begin position="1"/>
        <end position="35"/>
    </location>
</feature>
<dbReference type="PANTHER" id="PTHR47359:SF3">
    <property type="entry name" value="NLP_P60 DOMAIN-CONTAINING PROTEIN-RELATED"/>
    <property type="match status" value="1"/>
</dbReference>
<dbReference type="Gene3D" id="3.90.1720.10">
    <property type="entry name" value="endopeptidase domain like (from Nostoc punctiforme)"/>
    <property type="match status" value="1"/>
</dbReference>
<protein>
    <submittedName>
        <fullName evidence="7">Peptidoglycan endopeptidase</fullName>
    </submittedName>
</protein>
<sequence length="204" mass="20779">MGKHNVKKNNTPRNAAVIAAVGVGAALVSPAVASATPVTHEQTGITVDVPNEVLPHVKSYFNQAGIVEQATAAVNQGLDAAGAPAAAPITSIGQAIADTAKSKIGSPYAWGAAGPNAFDCSGLTSWAYSQNGKSIPRTSSAQANSGTPVSLDALQPGDIISYYGGASHVAIYIGNGQVVQALNESSPVRVDDLHMMPIYNAVRF</sequence>
<keyword evidence="5" id="KW-0732">Signal</keyword>
<evidence type="ECO:0000313" key="7">
    <source>
        <dbReference type="EMBL" id="RIX35245.1"/>
    </source>
</evidence>
<feature type="domain" description="NlpC/P60" evidence="6">
    <location>
        <begin position="90"/>
        <end position="204"/>
    </location>
</feature>
<dbReference type="STRING" id="1451189.CFAL_04270"/>
<evidence type="ECO:0000256" key="1">
    <source>
        <dbReference type="ARBA" id="ARBA00007074"/>
    </source>
</evidence>
<evidence type="ECO:0000313" key="8">
    <source>
        <dbReference type="Proteomes" id="UP000285278"/>
    </source>
</evidence>
<name>A0A418Q7V8_9CORY</name>
<dbReference type="AlphaFoldDB" id="A0A418Q7V8"/>
<dbReference type="PANTHER" id="PTHR47359">
    <property type="entry name" value="PEPTIDOGLYCAN DL-ENDOPEPTIDASE CWLO"/>
    <property type="match status" value="1"/>
</dbReference>
<dbReference type="Proteomes" id="UP000285278">
    <property type="component" value="Unassembled WGS sequence"/>
</dbReference>
<keyword evidence="3" id="KW-0378">Hydrolase</keyword>
<evidence type="ECO:0000256" key="2">
    <source>
        <dbReference type="ARBA" id="ARBA00022670"/>
    </source>
</evidence>
<gene>
    <name evidence="7" type="ORF">D3M95_05115</name>
</gene>
<dbReference type="InterPro" id="IPR038765">
    <property type="entry name" value="Papain-like_cys_pep_sf"/>
</dbReference>
<accession>A0A418Q7V8</accession>
<keyword evidence="8" id="KW-1185">Reference proteome</keyword>
<dbReference type="Pfam" id="PF00877">
    <property type="entry name" value="NLPC_P60"/>
    <property type="match status" value="1"/>
</dbReference>
<dbReference type="InterPro" id="IPR051794">
    <property type="entry name" value="PG_Endopeptidase_C40"/>
</dbReference>
<comment type="similarity">
    <text evidence="1">Belongs to the peptidase C40 family.</text>
</comment>
<organism evidence="7 8">
    <name type="scientific">Corynebacterium falsenii</name>
    <dbReference type="NCBI Taxonomy" id="108486"/>
    <lineage>
        <taxon>Bacteria</taxon>
        <taxon>Bacillati</taxon>
        <taxon>Actinomycetota</taxon>
        <taxon>Actinomycetes</taxon>
        <taxon>Mycobacteriales</taxon>
        <taxon>Corynebacteriaceae</taxon>
        <taxon>Corynebacterium</taxon>
    </lineage>
</organism>